<sequence length="184" mass="20868">MLSDDDGRKRGQVMSAGPEQAELLRAVHDEHRHALLRYVLRLTRGDMPFAEDVVQESLLRLWRKPEILRQSGESARAWLFTVARNLVIDDRRSARFTRELQTDDVPERPSLDAIGPAVDKWVLADALKSLSPEHRTAIVRAYYLGQTVNDIAALENVPPGTVKSRLHYALRALRTALQERGVVQ</sequence>
<accession>A0A5N5V620</accession>
<dbReference type="Pfam" id="PF04542">
    <property type="entry name" value="Sigma70_r2"/>
    <property type="match status" value="1"/>
</dbReference>
<keyword evidence="4" id="KW-0238">DNA-binding</keyword>
<dbReference type="Gene3D" id="1.10.10.10">
    <property type="entry name" value="Winged helix-like DNA-binding domain superfamily/Winged helix DNA-binding domain"/>
    <property type="match status" value="1"/>
</dbReference>
<evidence type="ECO:0000313" key="8">
    <source>
        <dbReference type="EMBL" id="KAB7757372.1"/>
    </source>
</evidence>
<protein>
    <submittedName>
        <fullName evidence="8">RNA polymerase sigma factor SigL</fullName>
    </submittedName>
</protein>
<dbReference type="SUPFAM" id="SSF88659">
    <property type="entry name" value="Sigma3 and sigma4 domains of RNA polymerase sigma factors"/>
    <property type="match status" value="1"/>
</dbReference>
<dbReference type="AlphaFoldDB" id="A0A5N5V620"/>
<evidence type="ECO:0000256" key="4">
    <source>
        <dbReference type="ARBA" id="ARBA00023125"/>
    </source>
</evidence>
<evidence type="ECO:0000259" key="7">
    <source>
        <dbReference type="Pfam" id="PF04545"/>
    </source>
</evidence>
<evidence type="ECO:0000256" key="2">
    <source>
        <dbReference type="ARBA" id="ARBA00023015"/>
    </source>
</evidence>
<dbReference type="GO" id="GO:0006352">
    <property type="term" value="P:DNA-templated transcription initiation"/>
    <property type="evidence" value="ECO:0007669"/>
    <property type="project" value="InterPro"/>
</dbReference>
<dbReference type="InterPro" id="IPR014284">
    <property type="entry name" value="RNA_pol_sigma-70_dom"/>
</dbReference>
<comment type="caution">
    <text evidence="8">The sequence shown here is derived from an EMBL/GenBank/DDBJ whole genome shotgun (WGS) entry which is preliminary data.</text>
</comment>
<dbReference type="GO" id="GO:0016987">
    <property type="term" value="F:sigma factor activity"/>
    <property type="evidence" value="ECO:0007669"/>
    <property type="project" value="UniProtKB-KW"/>
</dbReference>
<dbReference type="Gene3D" id="1.10.1740.10">
    <property type="match status" value="1"/>
</dbReference>
<keyword evidence="3" id="KW-0731">Sigma factor</keyword>
<keyword evidence="9" id="KW-1185">Reference proteome</keyword>
<dbReference type="PANTHER" id="PTHR43133:SF52">
    <property type="entry name" value="ECF RNA POLYMERASE SIGMA FACTOR SIGL"/>
    <property type="match status" value="1"/>
</dbReference>
<proteinExistence type="inferred from homology"/>
<dbReference type="InterPro" id="IPR013324">
    <property type="entry name" value="RNA_pol_sigma_r3/r4-like"/>
</dbReference>
<organism evidence="8 9">
    <name type="scientific">Mycolicibacterium phlei DSM 43239 = CCUG 21000</name>
    <dbReference type="NCBI Taxonomy" id="1226750"/>
    <lineage>
        <taxon>Bacteria</taxon>
        <taxon>Bacillati</taxon>
        <taxon>Actinomycetota</taxon>
        <taxon>Actinomycetes</taxon>
        <taxon>Mycobacteriales</taxon>
        <taxon>Mycobacteriaceae</taxon>
        <taxon>Mycolicibacterium</taxon>
    </lineage>
</organism>
<dbReference type="InterPro" id="IPR007627">
    <property type="entry name" value="RNA_pol_sigma70_r2"/>
</dbReference>
<dbReference type="Pfam" id="PF04545">
    <property type="entry name" value="Sigma70_r4"/>
    <property type="match status" value="1"/>
</dbReference>
<evidence type="ECO:0000256" key="1">
    <source>
        <dbReference type="ARBA" id="ARBA00010641"/>
    </source>
</evidence>
<dbReference type="EMBL" id="ANBP01000008">
    <property type="protein sequence ID" value="KAB7757372.1"/>
    <property type="molecule type" value="Genomic_DNA"/>
</dbReference>
<dbReference type="InterPro" id="IPR039425">
    <property type="entry name" value="RNA_pol_sigma-70-like"/>
</dbReference>
<dbReference type="GO" id="GO:0003677">
    <property type="term" value="F:DNA binding"/>
    <property type="evidence" value="ECO:0007669"/>
    <property type="project" value="UniProtKB-KW"/>
</dbReference>
<dbReference type="SUPFAM" id="SSF88946">
    <property type="entry name" value="Sigma2 domain of RNA polymerase sigma factors"/>
    <property type="match status" value="1"/>
</dbReference>
<dbReference type="InterPro" id="IPR036388">
    <property type="entry name" value="WH-like_DNA-bd_sf"/>
</dbReference>
<dbReference type="InterPro" id="IPR013325">
    <property type="entry name" value="RNA_pol_sigma_r2"/>
</dbReference>
<keyword evidence="5" id="KW-0804">Transcription</keyword>
<dbReference type="Proteomes" id="UP000325690">
    <property type="component" value="Unassembled WGS sequence"/>
</dbReference>
<dbReference type="CDD" id="cd06171">
    <property type="entry name" value="Sigma70_r4"/>
    <property type="match status" value="1"/>
</dbReference>
<dbReference type="PANTHER" id="PTHR43133">
    <property type="entry name" value="RNA POLYMERASE ECF-TYPE SIGMA FACTO"/>
    <property type="match status" value="1"/>
</dbReference>
<comment type="similarity">
    <text evidence="1">Belongs to the sigma-70 factor family. ECF subfamily.</text>
</comment>
<gene>
    <name evidence="8" type="ORF">MPHL21000_07735</name>
</gene>
<dbReference type="NCBIfam" id="NF007227">
    <property type="entry name" value="PRK09645.1"/>
    <property type="match status" value="1"/>
</dbReference>
<evidence type="ECO:0000313" key="9">
    <source>
        <dbReference type="Proteomes" id="UP000325690"/>
    </source>
</evidence>
<dbReference type="InterPro" id="IPR007630">
    <property type="entry name" value="RNA_pol_sigma70_r4"/>
</dbReference>
<evidence type="ECO:0000259" key="6">
    <source>
        <dbReference type="Pfam" id="PF04542"/>
    </source>
</evidence>
<reference evidence="8 9" key="1">
    <citation type="submission" date="2012-10" db="EMBL/GenBank/DDBJ databases">
        <title>The draft sequence of the Mycobacterium pheli genome.</title>
        <authorList>
            <person name="Pettersson B.M.F."/>
            <person name="Das S."/>
            <person name="Dasgupta S."/>
            <person name="Bhattacharya A."/>
            <person name="Kirsebom L.A."/>
        </authorList>
    </citation>
    <scope>NUCLEOTIDE SEQUENCE [LARGE SCALE GENOMIC DNA]</scope>
    <source>
        <strain evidence="8 9">CCUG 21000</strain>
    </source>
</reference>
<name>A0A5N5V620_MYCPH</name>
<evidence type="ECO:0000256" key="5">
    <source>
        <dbReference type="ARBA" id="ARBA00023163"/>
    </source>
</evidence>
<dbReference type="NCBIfam" id="TIGR02937">
    <property type="entry name" value="sigma70-ECF"/>
    <property type="match status" value="1"/>
</dbReference>
<evidence type="ECO:0000256" key="3">
    <source>
        <dbReference type="ARBA" id="ARBA00023082"/>
    </source>
</evidence>
<feature type="domain" description="RNA polymerase sigma-70 region 4" evidence="7">
    <location>
        <begin position="126"/>
        <end position="174"/>
    </location>
</feature>
<feature type="domain" description="RNA polymerase sigma-70 region 2" evidence="6">
    <location>
        <begin position="29"/>
        <end position="95"/>
    </location>
</feature>
<keyword evidence="2" id="KW-0805">Transcription regulation</keyword>